<dbReference type="PROSITE" id="PS51217">
    <property type="entry name" value="UVRD_HELICASE_CTER"/>
    <property type="match status" value="1"/>
</dbReference>
<comment type="catalytic activity">
    <reaction evidence="10">
        <text>ATP + H2O = ADP + phosphate + H(+)</text>
        <dbReference type="Rhea" id="RHEA:13065"/>
        <dbReference type="ChEBI" id="CHEBI:15377"/>
        <dbReference type="ChEBI" id="CHEBI:15378"/>
        <dbReference type="ChEBI" id="CHEBI:30616"/>
        <dbReference type="ChEBI" id="CHEBI:43474"/>
        <dbReference type="ChEBI" id="CHEBI:456216"/>
        <dbReference type="EC" id="5.6.2.4"/>
    </reaction>
</comment>
<evidence type="ECO:0000256" key="6">
    <source>
        <dbReference type="ARBA" id="ARBA00023125"/>
    </source>
</evidence>
<evidence type="ECO:0000313" key="14">
    <source>
        <dbReference type="EMBL" id="PIP63399.1"/>
    </source>
</evidence>
<dbReference type="CDD" id="cd17932">
    <property type="entry name" value="DEXQc_UvrD"/>
    <property type="match status" value="1"/>
</dbReference>
<dbReference type="Gene3D" id="1.10.10.160">
    <property type="match status" value="1"/>
</dbReference>
<evidence type="ECO:0000256" key="4">
    <source>
        <dbReference type="ARBA" id="ARBA00022806"/>
    </source>
</evidence>
<dbReference type="PANTHER" id="PTHR11070">
    <property type="entry name" value="UVRD / RECB / PCRA DNA HELICASE FAMILY MEMBER"/>
    <property type="match status" value="1"/>
</dbReference>
<evidence type="ECO:0000256" key="11">
    <source>
        <dbReference type="PROSITE-ProRule" id="PRU00560"/>
    </source>
</evidence>
<feature type="domain" description="UvrD-like helicase C-terminal" evidence="13">
    <location>
        <begin position="285"/>
        <end position="518"/>
    </location>
</feature>
<evidence type="ECO:0000256" key="1">
    <source>
        <dbReference type="ARBA" id="ARBA00009922"/>
    </source>
</evidence>
<reference evidence="14 15" key="1">
    <citation type="submission" date="2017-09" db="EMBL/GenBank/DDBJ databases">
        <title>Depth-based differentiation of microbial function through sediment-hosted aquifers and enrichment of novel symbionts in the deep terrestrial subsurface.</title>
        <authorList>
            <person name="Probst A.J."/>
            <person name="Ladd B."/>
            <person name="Jarett J.K."/>
            <person name="Geller-Mcgrath D.E."/>
            <person name="Sieber C.M."/>
            <person name="Emerson J.B."/>
            <person name="Anantharaman K."/>
            <person name="Thomas B.C."/>
            <person name="Malmstrom R."/>
            <person name="Stieglmeier M."/>
            <person name="Klingl A."/>
            <person name="Woyke T."/>
            <person name="Ryan C.M."/>
            <person name="Banfield J.F."/>
        </authorList>
    </citation>
    <scope>NUCLEOTIDE SEQUENCE [LARGE SCALE GENOMIC DNA]</scope>
    <source>
        <strain evidence="14">CG22_combo_CG10-13_8_21_14_all_34_12</strain>
    </source>
</reference>
<feature type="binding site" evidence="11">
    <location>
        <begin position="28"/>
        <end position="35"/>
    </location>
    <ligand>
        <name>ATP</name>
        <dbReference type="ChEBI" id="CHEBI:30616"/>
    </ligand>
</feature>
<evidence type="ECO:0000259" key="13">
    <source>
        <dbReference type="PROSITE" id="PS51217"/>
    </source>
</evidence>
<dbReference type="GO" id="GO:0005829">
    <property type="term" value="C:cytosol"/>
    <property type="evidence" value="ECO:0007669"/>
    <property type="project" value="TreeGrafter"/>
</dbReference>
<dbReference type="InterPro" id="IPR000212">
    <property type="entry name" value="DNA_helicase_UvrD/REP"/>
</dbReference>
<dbReference type="GO" id="GO:0016887">
    <property type="term" value="F:ATP hydrolysis activity"/>
    <property type="evidence" value="ECO:0007669"/>
    <property type="project" value="RHEA"/>
</dbReference>
<dbReference type="Gene3D" id="3.40.50.300">
    <property type="entry name" value="P-loop containing nucleotide triphosphate hydrolases"/>
    <property type="match status" value="3"/>
</dbReference>
<keyword evidence="7" id="KW-0413">Isomerase</keyword>
<dbReference type="CDD" id="cd18807">
    <property type="entry name" value="SF1_C_UvrD"/>
    <property type="match status" value="1"/>
</dbReference>
<dbReference type="InterPro" id="IPR027417">
    <property type="entry name" value="P-loop_NTPase"/>
</dbReference>
<dbReference type="SUPFAM" id="SSF52540">
    <property type="entry name" value="P-loop containing nucleoside triphosphate hydrolases"/>
    <property type="match status" value="1"/>
</dbReference>
<name>A0A2H0C0V8_9BACT</name>
<evidence type="ECO:0000256" key="3">
    <source>
        <dbReference type="ARBA" id="ARBA00022801"/>
    </source>
</evidence>
<comment type="similarity">
    <text evidence="1">Belongs to the helicase family. UvrD subfamily.</text>
</comment>
<protein>
    <recommendedName>
        <fullName evidence="9">DNA 3'-5' helicase</fullName>
        <ecNumber evidence="9">5.6.2.4</ecNumber>
    </recommendedName>
</protein>
<dbReference type="GO" id="GO:0005524">
    <property type="term" value="F:ATP binding"/>
    <property type="evidence" value="ECO:0007669"/>
    <property type="project" value="UniProtKB-UniRule"/>
</dbReference>
<evidence type="ECO:0000313" key="15">
    <source>
        <dbReference type="Proteomes" id="UP000229699"/>
    </source>
</evidence>
<evidence type="ECO:0000256" key="2">
    <source>
        <dbReference type="ARBA" id="ARBA00022741"/>
    </source>
</evidence>
<evidence type="ECO:0000259" key="12">
    <source>
        <dbReference type="PROSITE" id="PS51198"/>
    </source>
</evidence>
<dbReference type="PROSITE" id="PS51198">
    <property type="entry name" value="UVRD_HELICASE_ATP_BIND"/>
    <property type="match status" value="1"/>
</dbReference>
<dbReference type="Gene3D" id="1.10.486.10">
    <property type="entry name" value="PCRA, domain 4"/>
    <property type="match status" value="2"/>
</dbReference>
<keyword evidence="3 11" id="KW-0378">Hydrolase</keyword>
<keyword evidence="4 11" id="KW-0347">Helicase</keyword>
<dbReference type="InterPro" id="IPR014017">
    <property type="entry name" value="DNA_helicase_UvrD-like_C"/>
</dbReference>
<dbReference type="EC" id="5.6.2.4" evidence="9"/>
<gene>
    <name evidence="14" type="ORF">COW97_02700</name>
</gene>
<dbReference type="GO" id="GO:0000725">
    <property type="term" value="P:recombinational repair"/>
    <property type="evidence" value="ECO:0007669"/>
    <property type="project" value="TreeGrafter"/>
</dbReference>
<accession>A0A2H0C0V8</accession>
<organism evidence="14 15">
    <name type="scientific">Candidatus Roizmanbacteria bacterium CG22_combo_CG10-13_8_21_14_all_34_12</name>
    <dbReference type="NCBI Taxonomy" id="1974860"/>
    <lineage>
        <taxon>Bacteria</taxon>
        <taxon>Candidatus Roizmaniibacteriota</taxon>
    </lineage>
</organism>
<keyword evidence="6" id="KW-0238">DNA-binding</keyword>
<dbReference type="InterPro" id="IPR014016">
    <property type="entry name" value="UvrD-like_ATP-bd"/>
</dbReference>
<dbReference type="PANTHER" id="PTHR11070:SF2">
    <property type="entry name" value="ATP-DEPENDENT DNA HELICASE SRS2"/>
    <property type="match status" value="1"/>
</dbReference>
<dbReference type="GO" id="GO:0043138">
    <property type="term" value="F:3'-5' DNA helicase activity"/>
    <property type="evidence" value="ECO:0007669"/>
    <property type="project" value="UniProtKB-EC"/>
</dbReference>
<evidence type="ECO:0000256" key="9">
    <source>
        <dbReference type="ARBA" id="ARBA00034808"/>
    </source>
</evidence>
<dbReference type="AlphaFoldDB" id="A0A2H0C0V8"/>
<dbReference type="InterPro" id="IPR013986">
    <property type="entry name" value="DExx_box_DNA_helicase_dom_sf"/>
</dbReference>
<evidence type="ECO:0000256" key="5">
    <source>
        <dbReference type="ARBA" id="ARBA00022840"/>
    </source>
</evidence>
<evidence type="ECO:0000256" key="8">
    <source>
        <dbReference type="ARBA" id="ARBA00034617"/>
    </source>
</evidence>
<dbReference type="EMBL" id="PCTC01000057">
    <property type="protein sequence ID" value="PIP63399.1"/>
    <property type="molecule type" value="Genomic_DNA"/>
</dbReference>
<evidence type="ECO:0000256" key="10">
    <source>
        <dbReference type="ARBA" id="ARBA00048988"/>
    </source>
</evidence>
<dbReference type="Pfam" id="PF00580">
    <property type="entry name" value="UvrD-helicase"/>
    <property type="match status" value="1"/>
</dbReference>
<dbReference type="GO" id="GO:0033202">
    <property type="term" value="C:DNA helicase complex"/>
    <property type="evidence" value="ECO:0007669"/>
    <property type="project" value="TreeGrafter"/>
</dbReference>
<comment type="catalytic activity">
    <reaction evidence="8">
        <text>Couples ATP hydrolysis with the unwinding of duplex DNA by translocating in the 3'-5' direction.</text>
        <dbReference type="EC" id="5.6.2.4"/>
    </reaction>
</comment>
<dbReference type="Proteomes" id="UP000229699">
    <property type="component" value="Unassembled WGS sequence"/>
</dbReference>
<sequence>MDLNILKHLNKKQKESVVNYSGPTIILAGAGSGKTRVLVTKVIYLIKEKNISPSSIVMLTFTNKAAAEMKERIGHKLGGIIKLGFVGTYHSFCVRILRQFWEPAGLDKNFIIYDDGDQKTLIKQIILERKLEKKTPGYFSYYISLAKNQMITPETFLENFKFHQSALVADVYFHYQKKMDTNHGVDFDDLLIKTVQLFQKHKQVLGYFQNKFQYFLVDEFQDTNFVQYLLTKLLAERSKNVTVVGDFSQSIYSWRGADITNLKKFEKDFNGSKTFYLEENYRSTQKILDFAFNIISKNNTHPILHLFTDNKPGEDVVFYQAGNEQEEAIYVAEEIVRLISINNTIEPPNFAILYRTNAQSRVLEEVLLRYGMPYVLVGGTRFYERKEIKDILAYLKLLINPNESVSLERIKKLGKTRFAKFKILYDEIKDKLEAFQTDELMEKIFESVGYLKMFDSEDPDDFSRLENIKELKSVAVSFPELMDFLEQVALVESEYSQHEKETKDNRRLVLMTLHQAKGLEFDHVFIVGVEEGLLPHSRSIDDQFQLEEERRLFYVGITRAKKALYITNTRKRFIFGSQGYSTPSRFIADEQSFFE</sequence>
<keyword evidence="2 11" id="KW-0547">Nucleotide-binding</keyword>
<dbReference type="Pfam" id="PF13361">
    <property type="entry name" value="UvrD_C"/>
    <property type="match status" value="2"/>
</dbReference>
<evidence type="ECO:0000256" key="7">
    <source>
        <dbReference type="ARBA" id="ARBA00023235"/>
    </source>
</evidence>
<comment type="caution">
    <text evidence="14">The sequence shown here is derived from an EMBL/GenBank/DDBJ whole genome shotgun (WGS) entry which is preliminary data.</text>
</comment>
<proteinExistence type="inferred from homology"/>
<dbReference type="GO" id="GO:0003677">
    <property type="term" value="F:DNA binding"/>
    <property type="evidence" value="ECO:0007669"/>
    <property type="project" value="UniProtKB-KW"/>
</dbReference>
<keyword evidence="5 11" id="KW-0067">ATP-binding</keyword>
<feature type="domain" description="UvrD-like helicase ATP-binding" evidence="12">
    <location>
        <begin position="7"/>
        <end position="284"/>
    </location>
</feature>